<dbReference type="RefSeq" id="WP_159415515.1">
    <property type="nucleotide sequence ID" value="NZ_CP030262.1"/>
</dbReference>
<feature type="transmembrane region" description="Helical" evidence="1">
    <location>
        <begin position="70"/>
        <end position="92"/>
    </location>
</feature>
<keyword evidence="1" id="KW-1133">Transmembrane helix</keyword>
<dbReference type="AlphaFoldDB" id="A0A9Q8YBR4"/>
<sequence>MEAWDEKTDEEVFENPHEQIGSQASYWRDIQIKRRLFIMQKLASESQIAAAESQIRAADATVKTAYWTKISAIAVGVTVVVAGIGVVLQAFADH</sequence>
<gene>
    <name evidence="2" type="ORF">NE863_06990</name>
</gene>
<accession>A0A9Q8YBR4</accession>
<protein>
    <submittedName>
        <fullName evidence="2">Uncharacterized protein</fullName>
    </submittedName>
</protein>
<name>A0A9Q8YBR4_ENSAD</name>
<evidence type="ECO:0000313" key="3">
    <source>
        <dbReference type="Proteomes" id="UP001055460"/>
    </source>
</evidence>
<evidence type="ECO:0000313" key="2">
    <source>
        <dbReference type="EMBL" id="USJ24704.1"/>
    </source>
</evidence>
<organism evidence="2 3">
    <name type="scientific">Ensifer adhaerens</name>
    <name type="common">Sinorhizobium morelense</name>
    <dbReference type="NCBI Taxonomy" id="106592"/>
    <lineage>
        <taxon>Bacteria</taxon>
        <taxon>Pseudomonadati</taxon>
        <taxon>Pseudomonadota</taxon>
        <taxon>Alphaproteobacteria</taxon>
        <taxon>Hyphomicrobiales</taxon>
        <taxon>Rhizobiaceae</taxon>
        <taxon>Sinorhizobium/Ensifer group</taxon>
        <taxon>Ensifer</taxon>
    </lineage>
</organism>
<keyword evidence="1" id="KW-0472">Membrane</keyword>
<keyword evidence="1" id="KW-0812">Transmembrane</keyword>
<dbReference type="EMBL" id="CP098807">
    <property type="protein sequence ID" value="USJ24704.1"/>
    <property type="molecule type" value="Genomic_DNA"/>
</dbReference>
<reference evidence="2" key="1">
    <citation type="submission" date="2022-06" db="EMBL/GenBank/DDBJ databases">
        <title>Physiological and biochemical characterization and genomic elucidation of a strain of the genus Ensifer adhaerens M8 that combines arsenic oxidation and chromium reduction.</title>
        <authorList>
            <person name="Li X."/>
            <person name="Yu c."/>
        </authorList>
    </citation>
    <scope>NUCLEOTIDE SEQUENCE</scope>
    <source>
        <strain evidence="2">M8</strain>
    </source>
</reference>
<evidence type="ECO:0000256" key="1">
    <source>
        <dbReference type="SAM" id="Phobius"/>
    </source>
</evidence>
<dbReference type="Proteomes" id="UP001055460">
    <property type="component" value="Chromosome"/>
</dbReference>
<proteinExistence type="predicted"/>